<protein>
    <submittedName>
        <fullName evidence="1">Uncharacterized protein</fullName>
    </submittedName>
</protein>
<accession>A0ABN8J9H7</accession>
<keyword evidence="2" id="KW-1185">Reference proteome</keyword>
<sequence>MKIGESIANSIAEVPDCSLNWHNLRLNWRILRRGIEIVLVSMLFMSFAHRDIPEPSQDVTRGCLKAA</sequence>
<gene>
    <name evidence="1" type="ORF">MES4922_110228</name>
</gene>
<dbReference type="Proteomes" id="UP001152604">
    <property type="component" value="Unassembled WGS sequence"/>
</dbReference>
<reference evidence="1" key="1">
    <citation type="submission" date="2022-03" db="EMBL/GenBank/DDBJ databases">
        <authorList>
            <person name="Brunel B."/>
        </authorList>
    </citation>
    <scope>NUCLEOTIDE SEQUENCE</scope>
    <source>
        <strain evidence="1">STM4922sample</strain>
    </source>
</reference>
<name>A0ABN8J9H7_9HYPH</name>
<dbReference type="EMBL" id="CAKXZS010000003">
    <property type="protein sequence ID" value="CAH2394784.1"/>
    <property type="molecule type" value="Genomic_DNA"/>
</dbReference>
<proteinExistence type="predicted"/>
<organism evidence="1 2">
    <name type="scientific">Mesorhizobium ventifaucium</name>
    <dbReference type="NCBI Taxonomy" id="666020"/>
    <lineage>
        <taxon>Bacteria</taxon>
        <taxon>Pseudomonadati</taxon>
        <taxon>Pseudomonadota</taxon>
        <taxon>Alphaproteobacteria</taxon>
        <taxon>Hyphomicrobiales</taxon>
        <taxon>Phyllobacteriaceae</taxon>
        <taxon>Mesorhizobium</taxon>
    </lineage>
</organism>
<evidence type="ECO:0000313" key="2">
    <source>
        <dbReference type="Proteomes" id="UP001152604"/>
    </source>
</evidence>
<evidence type="ECO:0000313" key="1">
    <source>
        <dbReference type="EMBL" id="CAH2394784.1"/>
    </source>
</evidence>
<comment type="caution">
    <text evidence="1">The sequence shown here is derived from an EMBL/GenBank/DDBJ whole genome shotgun (WGS) entry which is preliminary data.</text>
</comment>